<keyword evidence="2" id="KW-1185">Reference proteome</keyword>
<dbReference type="AlphaFoldDB" id="A0A4U5TR59"/>
<comment type="caution">
    <text evidence="1">The sequence shown here is derived from an EMBL/GenBank/DDBJ whole genome shotgun (WGS) entry which is preliminary data.</text>
</comment>
<proteinExistence type="predicted"/>
<dbReference type="RefSeq" id="WP_138931819.1">
    <property type="nucleotide sequence ID" value="NZ_SWMU01000002.1"/>
</dbReference>
<dbReference type="EMBL" id="SWMU01000002">
    <property type="protein sequence ID" value="TKS56717.1"/>
    <property type="molecule type" value="Genomic_DNA"/>
</dbReference>
<gene>
    <name evidence="1" type="ORF">FCN74_06715</name>
</gene>
<protein>
    <submittedName>
        <fullName evidence="1">Uncharacterized protein</fullName>
    </submittedName>
</protein>
<name>A0A4U5TR59_9FLAO</name>
<reference evidence="1 2" key="1">
    <citation type="submission" date="2019-04" db="EMBL/GenBank/DDBJ databases">
        <title>Psychroflexus halotolerans sp. nov., isolated from a marine solar saltern.</title>
        <authorList>
            <person name="Feng X."/>
        </authorList>
    </citation>
    <scope>NUCLEOTIDE SEQUENCE [LARGE SCALE GENOMIC DNA]</scope>
    <source>
        <strain evidence="1 2">WDS2C27</strain>
    </source>
</reference>
<organism evidence="1 2">
    <name type="scientific">Mesohalobacter halotolerans</name>
    <dbReference type="NCBI Taxonomy" id="1883405"/>
    <lineage>
        <taxon>Bacteria</taxon>
        <taxon>Pseudomonadati</taxon>
        <taxon>Bacteroidota</taxon>
        <taxon>Flavobacteriia</taxon>
        <taxon>Flavobacteriales</taxon>
        <taxon>Flavobacteriaceae</taxon>
        <taxon>Mesohalobacter</taxon>
    </lineage>
</organism>
<dbReference type="Proteomes" id="UP000306552">
    <property type="component" value="Unassembled WGS sequence"/>
</dbReference>
<evidence type="ECO:0000313" key="1">
    <source>
        <dbReference type="EMBL" id="TKS56717.1"/>
    </source>
</evidence>
<evidence type="ECO:0000313" key="2">
    <source>
        <dbReference type="Proteomes" id="UP000306552"/>
    </source>
</evidence>
<accession>A0A4U5TR59</accession>
<dbReference type="OrthoDB" id="1449554at2"/>
<sequence length="104" mass="12211">MKYLKQHIALLLLFVVASYSLDLHGLSHAFENDFADDDKQCEICILHHQQQETSISILPISDNFEIQFVLDNWNLKAEFKTHQVVYHNLYFEGQHFNKPPPQNV</sequence>